<proteinExistence type="predicted"/>
<organism evidence="1 2">
    <name type="scientific">Staphylococcus pseudintermedius</name>
    <dbReference type="NCBI Taxonomy" id="283734"/>
    <lineage>
        <taxon>Bacteria</taxon>
        <taxon>Bacillati</taxon>
        <taxon>Bacillota</taxon>
        <taxon>Bacilli</taxon>
        <taxon>Bacillales</taxon>
        <taxon>Staphylococcaceae</taxon>
        <taxon>Staphylococcus</taxon>
        <taxon>Staphylococcus intermedius group</taxon>
    </lineage>
</organism>
<dbReference type="EMBL" id="QEIT01000510">
    <property type="protein sequence ID" value="PWZ68686.1"/>
    <property type="molecule type" value="Genomic_DNA"/>
</dbReference>
<name>A0A317YLM1_STAPS</name>
<feature type="non-terminal residue" evidence="1">
    <location>
        <position position="1"/>
    </location>
</feature>
<sequence length="107" mass="12551">AYVNSTISKFNDQHVITFSLEIVNERYLRNGESLFNQGLDLLQEIIWNPLIENKAFNDNFVNQEKTLLAKKIEAMVDNKAQYSFLKLLDHMFENEAYKYLSTGQLEQ</sequence>
<evidence type="ECO:0000313" key="2">
    <source>
        <dbReference type="Proteomes" id="UP000246800"/>
    </source>
</evidence>
<gene>
    <name evidence="1" type="ORF">DD902_14785</name>
</gene>
<feature type="non-terminal residue" evidence="1">
    <location>
        <position position="107"/>
    </location>
</feature>
<dbReference type="Gene3D" id="3.30.830.10">
    <property type="entry name" value="Metalloenzyme, LuxS/M16 peptidase-like"/>
    <property type="match status" value="1"/>
</dbReference>
<dbReference type="InterPro" id="IPR011249">
    <property type="entry name" value="Metalloenz_LuxS/M16"/>
</dbReference>
<comment type="caution">
    <text evidence="1">The sequence shown here is derived from an EMBL/GenBank/DDBJ whole genome shotgun (WGS) entry which is preliminary data.</text>
</comment>
<dbReference type="GO" id="GO:0046872">
    <property type="term" value="F:metal ion binding"/>
    <property type="evidence" value="ECO:0007669"/>
    <property type="project" value="InterPro"/>
</dbReference>
<dbReference type="SUPFAM" id="SSF63411">
    <property type="entry name" value="LuxS/MPP-like metallohydrolase"/>
    <property type="match status" value="1"/>
</dbReference>
<accession>A0A317YLM1</accession>
<evidence type="ECO:0000313" key="1">
    <source>
        <dbReference type="EMBL" id="PWZ68686.1"/>
    </source>
</evidence>
<dbReference type="Proteomes" id="UP000246800">
    <property type="component" value="Unassembled WGS sequence"/>
</dbReference>
<reference evidence="1 2" key="1">
    <citation type="journal article" date="2018" name="Vet. Microbiol.">
        <title>Clonal diversity and geographic distribution of methicillin-resistant Staphylococcus pseudintermedius from Australian animals: Discovery of novel sequence types.</title>
        <authorList>
            <person name="Worthing K.A."/>
            <person name="Abraham S."/>
            <person name="Coombs G.W."/>
            <person name="Pang S."/>
            <person name="Saputra S."/>
            <person name="Jordan D."/>
            <person name="Trott D.J."/>
            <person name="Norris J.M."/>
        </authorList>
    </citation>
    <scope>NUCLEOTIDE SEQUENCE [LARGE SCALE GENOMIC DNA]</scope>
    <source>
        <strain evidence="1 2">ST525 1</strain>
    </source>
</reference>
<dbReference type="AlphaFoldDB" id="A0A317YLM1"/>
<protein>
    <submittedName>
        <fullName evidence="1">Peptidase M16</fullName>
    </submittedName>
</protein>